<keyword evidence="6" id="KW-1185">Reference proteome</keyword>
<evidence type="ECO:0000313" key="6">
    <source>
        <dbReference type="Proteomes" id="UP000267400"/>
    </source>
</evidence>
<evidence type="ECO:0000256" key="2">
    <source>
        <dbReference type="ARBA" id="ARBA00007639"/>
    </source>
</evidence>
<dbReference type="InterPro" id="IPR025997">
    <property type="entry name" value="SBP_2_dom"/>
</dbReference>
<dbReference type="PANTHER" id="PTHR46847:SF1">
    <property type="entry name" value="D-ALLOSE-BINDING PERIPLASMIC PROTEIN-RELATED"/>
    <property type="match status" value="1"/>
</dbReference>
<protein>
    <submittedName>
        <fullName evidence="5">ABC transporter substrate-binding protein</fullName>
    </submittedName>
</protein>
<evidence type="ECO:0000256" key="3">
    <source>
        <dbReference type="ARBA" id="ARBA00022729"/>
    </source>
</evidence>
<evidence type="ECO:0000256" key="1">
    <source>
        <dbReference type="ARBA" id="ARBA00004196"/>
    </source>
</evidence>
<name>A0A3S0HR49_9GAMM</name>
<reference evidence="5 6" key="1">
    <citation type="submission" date="2018-12" db="EMBL/GenBank/DDBJ databases">
        <authorList>
            <person name="Yu L."/>
        </authorList>
    </citation>
    <scope>NUCLEOTIDE SEQUENCE [LARGE SCALE GENOMIC DNA]</scope>
    <source>
        <strain evidence="5 6">11S</strain>
    </source>
</reference>
<sequence length="423" mass="46481">MVTLTHPGWGVGLVAYGDGRQGGGWSGIGLLTALPAHEESDTMQDRWSRLTAPLAWLMGLALVAGLGVAMPARAENEYIRVEEHVARHPEQRALMAQFAEQVRAPAVPLATPPETPVRIAVVYPGLQTSDYWRRSLVSFESRLARLDIPYELKAFFSRPSVDVDLQAKQLAEALAWEPDYLVFTLDALPHKRIIERLLARGEPRLILQNITTPLAEWQGHLPFLHVGFDHAQGTRLIADWMLERADQRGKYLMLYFTPGYVSRMRGGTFAAMAADYPEVEQVAAFYTDGDSDQAYRATRRTLEAHPDLAMIFASATDVALGALRALREAGREETVLLNGWGGGAAELEALAAGGLDVTAMRLNDDNGIAMAEALKLDLSGQARQVPDIFAGDIALITRDMSPGAIERLERRAFRLSEPSSESP</sequence>
<dbReference type="AlphaFoldDB" id="A0A3S0HR49"/>
<dbReference type="Pfam" id="PF13407">
    <property type="entry name" value="Peripla_BP_4"/>
    <property type="match status" value="1"/>
</dbReference>
<dbReference type="PANTHER" id="PTHR46847">
    <property type="entry name" value="D-ALLOSE-BINDING PERIPLASMIC PROTEIN-RELATED"/>
    <property type="match status" value="1"/>
</dbReference>
<dbReference type="Gene3D" id="3.40.50.2300">
    <property type="match status" value="2"/>
</dbReference>
<gene>
    <name evidence="5" type="ORF">EKG36_14605</name>
</gene>
<dbReference type="GO" id="GO:0055085">
    <property type="term" value="P:transmembrane transport"/>
    <property type="evidence" value="ECO:0007669"/>
    <property type="project" value="UniProtKB-ARBA"/>
</dbReference>
<organism evidence="5 6">
    <name type="scientific">Halomonas nitroreducens</name>
    <dbReference type="NCBI Taxonomy" id="447425"/>
    <lineage>
        <taxon>Bacteria</taxon>
        <taxon>Pseudomonadati</taxon>
        <taxon>Pseudomonadota</taxon>
        <taxon>Gammaproteobacteria</taxon>
        <taxon>Oceanospirillales</taxon>
        <taxon>Halomonadaceae</taxon>
        <taxon>Halomonas</taxon>
    </lineage>
</organism>
<keyword evidence="3" id="KW-0732">Signal</keyword>
<comment type="similarity">
    <text evidence="2">Belongs to the bacterial solute-binding protein 2 family.</text>
</comment>
<feature type="domain" description="Periplasmic binding protein" evidence="4">
    <location>
        <begin position="119"/>
        <end position="380"/>
    </location>
</feature>
<dbReference type="InterPro" id="IPR028082">
    <property type="entry name" value="Peripla_BP_I"/>
</dbReference>
<dbReference type="GO" id="GO:0030246">
    <property type="term" value="F:carbohydrate binding"/>
    <property type="evidence" value="ECO:0007669"/>
    <property type="project" value="UniProtKB-ARBA"/>
</dbReference>
<accession>A0A3S0HR49</accession>
<dbReference type="Proteomes" id="UP000267400">
    <property type="component" value="Unassembled WGS sequence"/>
</dbReference>
<dbReference type="EMBL" id="RXNS01000014">
    <property type="protein sequence ID" value="RTR01091.1"/>
    <property type="molecule type" value="Genomic_DNA"/>
</dbReference>
<dbReference type="OrthoDB" id="9784024at2"/>
<proteinExistence type="inferred from homology"/>
<dbReference type="SUPFAM" id="SSF53822">
    <property type="entry name" value="Periplasmic binding protein-like I"/>
    <property type="match status" value="1"/>
</dbReference>
<dbReference type="GO" id="GO:0030313">
    <property type="term" value="C:cell envelope"/>
    <property type="evidence" value="ECO:0007669"/>
    <property type="project" value="UniProtKB-SubCell"/>
</dbReference>
<comment type="caution">
    <text evidence="5">The sequence shown here is derived from an EMBL/GenBank/DDBJ whole genome shotgun (WGS) entry which is preliminary data.</text>
</comment>
<evidence type="ECO:0000259" key="4">
    <source>
        <dbReference type="Pfam" id="PF13407"/>
    </source>
</evidence>
<evidence type="ECO:0000313" key="5">
    <source>
        <dbReference type="EMBL" id="RTR01091.1"/>
    </source>
</evidence>
<comment type="subcellular location">
    <subcellularLocation>
        <location evidence="1">Cell envelope</location>
    </subcellularLocation>
</comment>